<reference evidence="2" key="3">
    <citation type="submission" date="2013-11" db="EMBL/GenBank/DDBJ databases">
        <title>The Genome Sequence of Phytophthora parasitica CJ05E6.</title>
        <authorList>
            <consortium name="The Broad Institute Genomics Platform"/>
            <person name="Russ C."/>
            <person name="Tyler B."/>
            <person name="Panabieres F."/>
            <person name="Shan W."/>
            <person name="Tripathy S."/>
            <person name="Grunwald N."/>
            <person name="Machado M."/>
            <person name="Johnson C.S."/>
            <person name="Arredondo F."/>
            <person name="Hong C."/>
            <person name="Coffey M."/>
            <person name="Young S.K."/>
            <person name="Zeng Q."/>
            <person name="Gargeya S."/>
            <person name="Fitzgerald M."/>
            <person name="Abouelleil A."/>
            <person name="Alvarado L."/>
            <person name="Chapman S.B."/>
            <person name="Gainer-Dewar J."/>
            <person name="Goldberg J."/>
            <person name="Griggs A."/>
            <person name="Gujja S."/>
            <person name="Hansen M."/>
            <person name="Howarth C."/>
            <person name="Imamovic A."/>
            <person name="Ireland A."/>
            <person name="Larimer J."/>
            <person name="McCowan C."/>
            <person name="Murphy C."/>
            <person name="Pearson M."/>
            <person name="Poon T.W."/>
            <person name="Priest M."/>
            <person name="Roberts A."/>
            <person name="Saif S."/>
            <person name="Shea T."/>
            <person name="Sykes S."/>
            <person name="Wortman J."/>
            <person name="Nusbaum C."/>
            <person name="Birren B."/>
        </authorList>
    </citation>
    <scope>NUCLEOTIDE SEQUENCE [LARGE SCALE GENOMIC DNA]</scope>
    <source>
        <strain evidence="2">CJ05E6</strain>
    </source>
</reference>
<evidence type="ECO:0000313" key="2">
    <source>
        <dbReference type="EMBL" id="ETL31065.1"/>
    </source>
</evidence>
<protein>
    <submittedName>
        <fullName evidence="1">Uncharacterized protein</fullName>
    </submittedName>
</protein>
<organism evidence="1">
    <name type="scientific">Phytophthora nicotianae</name>
    <name type="common">Potato buckeye rot agent</name>
    <name type="synonym">Phytophthora parasitica</name>
    <dbReference type="NCBI Taxonomy" id="4792"/>
    <lineage>
        <taxon>Eukaryota</taxon>
        <taxon>Sar</taxon>
        <taxon>Stramenopiles</taxon>
        <taxon>Oomycota</taxon>
        <taxon>Peronosporomycetes</taxon>
        <taxon>Peronosporales</taxon>
        <taxon>Peronosporaceae</taxon>
        <taxon>Phytophthora</taxon>
    </lineage>
</organism>
<accession>W2G5X7</accession>
<dbReference type="EMBL" id="KI675124">
    <property type="protein sequence ID" value="ETL31065.1"/>
    <property type="molecule type" value="Genomic_DNA"/>
</dbReference>
<reference evidence="3" key="1">
    <citation type="submission" date="2013-11" db="EMBL/GenBank/DDBJ databases">
        <title>The Genome Sequence of Phytophthora parasitica CHvinca01.</title>
        <authorList>
            <consortium name="The Broad Institute Genomics Platform"/>
            <person name="Russ C."/>
            <person name="Tyler B."/>
            <person name="Panabieres F."/>
            <person name="Shan W."/>
            <person name="Tripathy S."/>
            <person name="Grunwald N."/>
            <person name="Machado M."/>
            <person name="Johnson C.S."/>
            <person name="Arredondo F."/>
            <person name="Hong C."/>
            <person name="Coffey M."/>
            <person name="Young S.K."/>
            <person name="Zeng Q."/>
            <person name="Gargeya S."/>
            <person name="Fitzgerald M."/>
            <person name="Abouelleil A."/>
            <person name="Alvarado L."/>
            <person name="Chapman S.B."/>
            <person name="Gainer-Dewar J."/>
            <person name="Goldberg J."/>
            <person name="Griggs A."/>
            <person name="Gujja S."/>
            <person name="Hansen M."/>
            <person name="Howarth C."/>
            <person name="Imamovic A."/>
            <person name="Ireland A."/>
            <person name="Larimer J."/>
            <person name="McCowan C."/>
            <person name="Murphy C."/>
            <person name="Pearson M."/>
            <person name="Poon T.W."/>
            <person name="Priest M."/>
            <person name="Roberts A."/>
            <person name="Saif S."/>
            <person name="Shea T."/>
            <person name="Sykes S."/>
            <person name="Wortman J."/>
            <person name="Nusbaum C."/>
            <person name="Birren B."/>
        </authorList>
    </citation>
    <scope>NUCLEOTIDE SEQUENCE [LARGE SCALE GENOMIC DNA]</scope>
    <source>
        <strain evidence="3">CHvinca01</strain>
    </source>
</reference>
<dbReference type="EMBL" id="KI681825">
    <property type="protein sequence ID" value="ETL84296.1"/>
    <property type="molecule type" value="Genomic_DNA"/>
</dbReference>
<dbReference type="Proteomes" id="UP000054532">
    <property type="component" value="Unassembled WGS sequence"/>
</dbReference>
<proteinExistence type="predicted"/>
<evidence type="ECO:0000313" key="4">
    <source>
        <dbReference type="EMBL" id="ETM37479.1"/>
    </source>
</evidence>
<feature type="non-terminal residue" evidence="1">
    <location>
        <position position="1"/>
    </location>
</feature>
<dbReference type="Proteomes" id="UP000054423">
    <property type="component" value="Unassembled WGS sequence"/>
</dbReference>
<dbReference type="Proteomes" id="UP000053864">
    <property type="component" value="Unassembled WGS sequence"/>
</dbReference>
<reference evidence="1" key="2">
    <citation type="submission" date="2013-11" db="EMBL/GenBank/DDBJ databases">
        <title>The Genome Sequence of Phytophthora parasitica CJ02B3.</title>
        <authorList>
            <consortium name="The Broad Institute Genomics Platform"/>
            <person name="Russ C."/>
            <person name="Tyler B."/>
            <person name="Panabieres F."/>
            <person name="Shan W."/>
            <person name="Tripathy S."/>
            <person name="Grunwald N."/>
            <person name="Machado M."/>
            <person name="Johnson C.S."/>
            <person name="Arredondo F."/>
            <person name="Hong C."/>
            <person name="Coffey M."/>
            <person name="Young S.K."/>
            <person name="Zeng Q."/>
            <person name="Gargeya S."/>
            <person name="Fitzgerald M."/>
            <person name="Abouelleil A."/>
            <person name="Alvarado L."/>
            <person name="Chapman S.B."/>
            <person name="Gainer-Dewar J."/>
            <person name="Goldberg J."/>
            <person name="Griggs A."/>
            <person name="Gujja S."/>
            <person name="Hansen M."/>
            <person name="Howarth C."/>
            <person name="Imamovic A."/>
            <person name="Ireland A."/>
            <person name="Larimer J."/>
            <person name="McCowan C."/>
            <person name="Murphy C."/>
            <person name="Pearson M."/>
            <person name="Poon T.W."/>
            <person name="Priest M."/>
            <person name="Roberts A."/>
            <person name="Saif S."/>
            <person name="Shea T."/>
            <person name="Sykes S."/>
            <person name="Wortman J."/>
            <person name="Nusbaum C."/>
            <person name="Birren B."/>
        </authorList>
    </citation>
    <scope>NUCLEOTIDE SEQUENCE [LARGE SCALE GENOMIC DNA]</scope>
    <source>
        <strain evidence="1">CJ02B3</strain>
    </source>
</reference>
<evidence type="ECO:0000313" key="1">
    <source>
        <dbReference type="EMBL" id="ETK77611.1"/>
    </source>
</evidence>
<dbReference type="EMBL" id="KI688359">
    <property type="protein sequence ID" value="ETK77611.1"/>
    <property type="molecule type" value="Genomic_DNA"/>
</dbReference>
<gene>
    <name evidence="4" type="ORF">L914_15974</name>
    <name evidence="1" type="ORF">L915_16151</name>
    <name evidence="2" type="ORF">L916_16030</name>
    <name evidence="3" type="ORF">L917_15850</name>
</gene>
<name>W2G5X7_PHYNI</name>
<evidence type="ECO:0000313" key="3">
    <source>
        <dbReference type="EMBL" id="ETL84296.1"/>
    </source>
</evidence>
<dbReference type="AlphaFoldDB" id="W2G5X7"/>
<sequence>TIPSVVIGWVPNLFLCNLVAINAQKPLESPPVSQLATNLRHAVRHHKLD</sequence>
<dbReference type="Proteomes" id="UP000053236">
    <property type="component" value="Unassembled WGS sequence"/>
</dbReference>
<dbReference type="EMBL" id="KI695080">
    <property type="protein sequence ID" value="ETM37479.1"/>
    <property type="molecule type" value="Genomic_DNA"/>
</dbReference>
<reference evidence="4" key="4">
    <citation type="submission" date="2013-11" db="EMBL/GenBank/DDBJ databases">
        <title>The Genome Sequence of Phytophthora parasitica IAC_01/95.</title>
        <authorList>
            <consortium name="The Broad Institute Genomics Platform"/>
            <person name="Russ C."/>
            <person name="Tyler B."/>
            <person name="Panabieres F."/>
            <person name="Shan W."/>
            <person name="Tripathy S."/>
            <person name="Grunwald N."/>
            <person name="Machado M."/>
            <person name="Johnson C.S."/>
            <person name="Arredondo F."/>
            <person name="Hong C."/>
            <person name="Coffey M."/>
            <person name="Young S.K."/>
            <person name="Zeng Q."/>
            <person name="Gargeya S."/>
            <person name="Fitzgerald M."/>
            <person name="Abouelleil A."/>
            <person name="Alvarado L."/>
            <person name="Chapman S.B."/>
            <person name="Gainer-Dewar J."/>
            <person name="Goldberg J."/>
            <person name="Griggs A."/>
            <person name="Gujja S."/>
            <person name="Hansen M."/>
            <person name="Howarth C."/>
            <person name="Imamovic A."/>
            <person name="Ireland A."/>
            <person name="Larimer J."/>
            <person name="McCowan C."/>
            <person name="Murphy C."/>
            <person name="Pearson M."/>
            <person name="Poon T.W."/>
            <person name="Priest M."/>
            <person name="Roberts A."/>
            <person name="Saif S."/>
            <person name="Shea T."/>
            <person name="Sykes S."/>
            <person name="Wortman J."/>
            <person name="Nusbaum C."/>
            <person name="Birren B."/>
        </authorList>
    </citation>
    <scope>NUCLEOTIDE SEQUENCE [LARGE SCALE GENOMIC DNA]</scope>
    <source>
        <strain evidence="4">IAC_01/95</strain>
    </source>
</reference>